<dbReference type="Proteomes" id="UP000253647">
    <property type="component" value="Unassembled WGS sequence"/>
</dbReference>
<dbReference type="EMBL" id="QPJI01000038">
    <property type="protein sequence ID" value="RCW61940.1"/>
    <property type="molecule type" value="Genomic_DNA"/>
</dbReference>
<dbReference type="AlphaFoldDB" id="A0A368X1P7"/>
<name>A0A368X1P7_MARNT</name>
<comment type="caution">
    <text evidence="1">The sequence shown here is derived from an EMBL/GenBank/DDBJ whole genome shotgun (WGS) entry which is preliminary data.</text>
</comment>
<dbReference type="Pfam" id="PF19952">
    <property type="entry name" value="DUF6414"/>
    <property type="match status" value="1"/>
</dbReference>
<dbReference type="InterPro" id="IPR045633">
    <property type="entry name" value="DUF6414"/>
</dbReference>
<evidence type="ECO:0000313" key="2">
    <source>
        <dbReference type="Proteomes" id="UP000253647"/>
    </source>
</evidence>
<gene>
    <name evidence="1" type="ORF">DET61_1382</name>
</gene>
<dbReference type="RefSeq" id="WP_114435593.1">
    <property type="nucleotide sequence ID" value="NZ_QPJI01000038.1"/>
</dbReference>
<sequence>MSDLIVPVYLNQRMVFDLLAMLQGGISTVTAVTKQEGGESRSTGSASASLGLSEALSSLFKIGLKAEMGTSEKSSSNNSIQEERVHTPASLFYQLRTTLAEKKILNQVSEGAQIKAGEIVEFTVKLKRNPIIEVMDSITEMMSIAVLFEDKAPSNGKGGKAVKGRTNENAQIKKQMEEFSQALKSGNTVDLTASNLPSGHRAVITVESLYLNDPVMSDLVDGEFKVVGKVVRSISDTSESINLIRKTALSRMPKHLLEQVFQQFAALGTTQGFDIPELRMDIEGPAIQVLPIAIYA</sequence>
<organism evidence="1 2">
    <name type="scientific">Marinobacter nauticus</name>
    <name type="common">Marinobacter hydrocarbonoclasticus</name>
    <name type="synonym">Marinobacter aquaeolei</name>
    <dbReference type="NCBI Taxonomy" id="2743"/>
    <lineage>
        <taxon>Bacteria</taxon>
        <taxon>Pseudomonadati</taxon>
        <taxon>Pseudomonadota</taxon>
        <taxon>Gammaproteobacteria</taxon>
        <taxon>Pseudomonadales</taxon>
        <taxon>Marinobacteraceae</taxon>
        <taxon>Marinobacter</taxon>
    </lineage>
</organism>
<evidence type="ECO:0000313" key="1">
    <source>
        <dbReference type="EMBL" id="RCW61940.1"/>
    </source>
</evidence>
<proteinExistence type="predicted"/>
<reference evidence="1 2" key="1">
    <citation type="submission" date="2018-07" db="EMBL/GenBank/DDBJ databases">
        <title>Freshwater and sediment microbial communities from various areas in North America, analyzing microbe dynamics in response to fracking.</title>
        <authorList>
            <person name="Lamendella R."/>
        </authorList>
    </citation>
    <scope>NUCLEOTIDE SEQUENCE [LARGE SCALE GENOMIC DNA]</scope>
    <source>
        <strain evidence="1 2">105B</strain>
    </source>
</reference>
<protein>
    <submittedName>
        <fullName evidence="1">Uncharacterized protein</fullName>
    </submittedName>
</protein>
<accession>A0A368X1P7</accession>